<sequence>MTQIIINSPTDSSLSIMLPLNVDGSVVFPKWLIDDLTHSHRLVSFKKQSKNHQRR</sequence>
<dbReference type="RefSeq" id="WP_156892288.1">
    <property type="nucleotide sequence ID" value="NZ_UGQB01000004.1"/>
</dbReference>
<dbReference type="AlphaFoldDB" id="A0A378R1R6"/>
<keyword evidence="2" id="KW-1185">Reference proteome</keyword>
<dbReference type="Proteomes" id="UP000254065">
    <property type="component" value="Unassembled WGS sequence"/>
</dbReference>
<accession>A0A378R1R6</accession>
<reference evidence="1 2" key="1">
    <citation type="submission" date="2018-06" db="EMBL/GenBank/DDBJ databases">
        <authorList>
            <consortium name="Pathogen Informatics"/>
            <person name="Doyle S."/>
        </authorList>
    </citation>
    <scope>NUCLEOTIDE SEQUENCE [LARGE SCALE GENOMIC DNA]</scope>
    <source>
        <strain evidence="1 2">NCTC12877</strain>
    </source>
</reference>
<gene>
    <name evidence="1" type="ORF">NCTC12877_02144</name>
</gene>
<evidence type="ECO:0000313" key="2">
    <source>
        <dbReference type="Proteomes" id="UP000254065"/>
    </source>
</evidence>
<dbReference type="STRING" id="1122244.GCA_000426885_00433"/>
<organism evidence="1 2">
    <name type="scientific">Moraxella caprae</name>
    <dbReference type="NCBI Taxonomy" id="90240"/>
    <lineage>
        <taxon>Bacteria</taxon>
        <taxon>Pseudomonadati</taxon>
        <taxon>Pseudomonadota</taxon>
        <taxon>Gammaproteobacteria</taxon>
        <taxon>Moraxellales</taxon>
        <taxon>Moraxellaceae</taxon>
        <taxon>Moraxella</taxon>
    </lineage>
</organism>
<evidence type="ECO:0000313" key="1">
    <source>
        <dbReference type="EMBL" id="STZ09134.1"/>
    </source>
</evidence>
<dbReference type="EMBL" id="UGQB01000004">
    <property type="protein sequence ID" value="STZ09134.1"/>
    <property type="molecule type" value="Genomic_DNA"/>
</dbReference>
<protein>
    <submittedName>
        <fullName evidence="1">Uncharacterized protein</fullName>
    </submittedName>
</protein>
<name>A0A378R1R6_9GAMM</name>
<proteinExistence type="predicted"/>